<proteinExistence type="predicted"/>
<organism evidence="2 3">
    <name type="scientific">Desulfovibrio subterraneus</name>
    <dbReference type="NCBI Taxonomy" id="2718620"/>
    <lineage>
        <taxon>Bacteria</taxon>
        <taxon>Pseudomonadati</taxon>
        <taxon>Thermodesulfobacteriota</taxon>
        <taxon>Desulfovibrionia</taxon>
        <taxon>Desulfovibrionales</taxon>
        <taxon>Desulfovibrionaceae</taxon>
        <taxon>Desulfovibrio</taxon>
    </lineage>
</organism>
<evidence type="ECO:0000313" key="2">
    <source>
        <dbReference type="EMBL" id="GFM34642.1"/>
    </source>
</evidence>
<evidence type="ECO:0008006" key="4">
    <source>
        <dbReference type="Google" id="ProtNLM"/>
    </source>
</evidence>
<comment type="caution">
    <text evidence="2">The sequence shown here is derived from an EMBL/GenBank/DDBJ whole genome shotgun (WGS) entry which is preliminary data.</text>
</comment>
<name>A0A7J0BN70_9BACT</name>
<dbReference type="AlphaFoldDB" id="A0A7J0BN70"/>
<feature type="compositionally biased region" description="Polar residues" evidence="1">
    <location>
        <begin position="77"/>
        <end position="87"/>
    </location>
</feature>
<accession>A0A7J0BN70</accession>
<evidence type="ECO:0000313" key="3">
    <source>
        <dbReference type="Proteomes" id="UP000503840"/>
    </source>
</evidence>
<dbReference type="EMBL" id="BLVO01000016">
    <property type="protein sequence ID" value="GFM34642.1"/>
    <property type="molecule type" value="Genomic_DNA"/>
</dbReference>
<evidence type="ECO:0000256" key="1">
    <source>
        <dbReference type="SAM" id="MobiDB-lite"/>
    </source>
</evidence>
<protein>
    <recommendedName>
        <fullName evidence="4">Lipoprotein</fullName>
    </recommendedName>
</protein>
<gene>
    <name evidence="2" type="ORF">DSM101010T_30070</name>
</gene>
<reference evidence="2 3" key="1">
    <citation type="submission" date="2020-05" db="EMBL/GenBank/DDBJ databases">
        <title>Draft genome sequence of Desulfovibrio sp. strain HN2T.</title>
        <authorList>
            <person name="Ueno A."/>
            <person name="Tamazawa S."/>
            <person name="Tamamura S."/>
            <person name="Murakami T."/>
            <person name="Kiyama T."/>
            <person name="Inomata H."/>
            <person name="Amano Y."/>
            <person name="Miyakawa K."/>
            <person name="Tamaki H."/>
            <person name="Naganuma T."/>
            <person name="Kaneko K."/>
        </authorList>
    </citation>
    <scope>NUCLEOTIDE SEQUENCE [LARGE SCALE GENOMIC DNA]</scope>
    <source>
        <strain evidence="2 3">HN2</strain>
    </source>
</reference>
<dbReference type="Proteomes" id="UP000503840">
    <property type="component" value="Unassembled WGS sequence"/>
</dbReference>
<feature type="region of interest" description="Disordered" evidence="1">
    <location>
        <begin position="70"/>
        <end position="102"/>
    </location>
</feature>
<sequence>MALSWWKVSLLPLCFSLLCGCGGGLYVVNDVHVMNKTDGTMFTKNKNGELFIDVSSDEFTKLAAIASHTEAKEQKDSGSAASSQGTEGTAPVAGKSGTQDKYANLSPKQARNQILRSYIMLSDLRCEKHKGDILANAASLNVGFGTLTTILAGTATFAGGEGTKSVLAGTAAMANSERSLFNEEIYYNALAIAITRAIDLDRNSKRTALQQGMDKKTSEYSIDTGMMDALQYHNACSFMNGLKAISSAIEHRKLTKEELEDQFKFVETQLKQRESDKESASYKLLEKKKEMLEMQIISF</sequence>
<dbReference type="PROSITE" id="PS51257">
    <property type="entry name" value="PROKAR_LIPOPROTEIN"/>
    <property type="match status" value="1"/>
</dbReference>
<keyword evidence="3" id="KW-1185">Reference proteome</keyword>